<dbReference type="InterPro" id="IPR036615">
    <property type="entry name" value="Mur_ligase_C_dom_sf"/>
</dbReference>
<dbReference type="GO" id="GO:0016881">
    <property type="term" value="F:acid-amino acid ligase activity"/>
    <property type="evidence" value="ECO:0007669"/>
    <property type="project" value="InterPro"/>
</dbReference>
<organism evidence="1 2">
    <name type="scientific">Faecalibacterium prausnitzii</name>
    <dbReference type="NCBI Taxonomy" id="853"/>
    <lineage>
        <taxon>Bacteria</taxon>
        <taxon>Bacillati</taxon>
        <taxon>Bacillota</taxon>
        <taxon>Clostridia</taxon>
        <taxon>Eubacteriales</taxon>
        <taxon>Oscillospiraceae</taxon>
        <taxon>Faecalibacterium</taxon>
    </lineage>
</organism>
<feature type="non-terminal residue" evidence="1">
    <location>
        <position position="1"/>
    </location>
</feature>
<reference evidence="1 2" key="1">
    <citation type="journal article" date="2017" name="Front. Microbiol.">
        <title>New Insights into the Diversity of the Genus Faecalibacterium.</title>
        <authorList>
            <person name="Benevides L."/>
            <person name="Burman S."/>
            <person name="Martin R."/>
            <person name="Robert V."/>
            <person name="Thomas M."/>
            <person name="Miquel S."/>
            <person name="Chain F."/>
            <person name="Sokol H."/>
            <person name="Bermudez-Humaran L.G."/>
            <person name="Morrison M."/>
            <person name="Langella P."/>
            <person name="Azevedo V.A."/>
            <person name="Chatel J.M."/>
            <person name="Soares S."/>
        </authorList>
    </citation>
    <scope>NUCLEOTIDE SEQUENCE [LARGE SCALE GENOMIC DNA]</scope>
    <source>
        <strain evidence="1 2">AHMP21</strain>
    </source>
</reference>
<dbReference type="Proteomes" id="UP000220904">
    <property type="component" value="Unassembled WGS sequence"/>
</dbReference>
<comment type="caution">
    <text evidence="1">The sequence shown here is derived from an EMBL/GenBank/DDBJ whole genome shotgun (WGS) entry which is preliminary data.</text>
</comment>
<name>A0A2A7B269_9FIRM</name>
<dbReference type="Gene3D" id="3.90.190.20">
    <property type="entry name" value="Mur ligase, C-terminal domain"/>
    <property type="match status" value="1"/>
</dbReference>
<gene>
    <name evidence="1" type="ORF">CHR60_14830</name>
</gene>
<sequence>VAALGERIDAWHLAGLSGPRGVTVDAFAQRLSDTAAAAGQRHASVAEALAAARAAAGEGDRSLVFGSFHTAAAALQALADE</sequence>
<dbReference type="EMBL" id="NOUV01000042">
    <property type="protein sequence ID" value="PDX85469.1"/>
    <property type="molecule type" value="Genomic_DNA"/>
</dbReference>
<dbReference type="RefSeq" id="WP_207653476.1">
    <property type="nucleotide sequence ID" value="NZ_NOUV01000042.1"/>
</dbReference>
<dbReference type="AlphaFoldDB" id="A0A2A7B269"/>
<evidence type="ECO:0000313" key="1">
    <source>
        <dbReference type="EMBL" id="PDX85469.1"/>
    </source>
</evidence>
<accession>A0A2A7B269</accession>
<protein>
    <submittedName>
        <fullName evidence="1">Bifunctional folylpolyglutamate synthase/dihydrofolate synthase</fullName>
    </submittedName>
</protein>
<evidence type="ECO:0000313" key="2">
    <source>
        <dbReference type="Proteomes" id="UP000220904"/>
    </source>
</evidence>
<dbReference type="SUPFAM" id="SSF53244">
    <property type="entry name" value="MurD-like peptide ligases, peptide-binding domain"/>
    <property type="match status" value="1"/>
</dbReference>
<proteinExistence type="predicted"/>